<gene>
    <name evidence="1" type="ORF">NDN08_002154</name>
</gene>
<name>A0AAV8UX21_9RHOD</name>
<sequence length="91" mass="9841">MVKVGKFGEISDSSFHVAKMIRRSSALRKDIATSTGKQAIAVWLHNSHQVVLAIGCIRAAAQDRGMDQMLRPVAEIPKDEVHGEASDNSLG</sequence>
<comment type="caution">
    <text evidence="1">The sequence shown here is derived from an EMBL/GenBank/DDBJ whole genome shotgun (WGS) entry which is preliminary data.</text>
</comment>
<reference evidence="1 2" key="1">
    <citation type="journal article" date="2023" name="Nat. Commun.">
        <title>Origin of minicircular mitochondrial genomes in red algae.</title>
        <authorList>
            <person name="Lee Y."/>
            <person name="Cho C.H."/>
            <person name="Lee Y.M."/>
            <person name="Park S.I."/>
            <person name="Yang J.H."/>
            <person name="West J.A."/>
            <person name="Bhattacharya D."/>
            <person name="Yoon H.S."/>
        </authorList>
    </citation>
    <scope>NUCLEOTIDE SEQUENCE [LARGE SCALE GENOMIC DNA]</scope>
    <source>
        <strain evidence="1 2">CCMP1338</strain>
        <tissue evidence="1">Whole cell</tissue>
    </source>
</reference>
<keyword evidence="2" id="KW-1185">Reference proteome</keyword>
<dbReference type="Proteomes" id="UP001157974">
    <property type="component" value="Unassembled WGS sequence"/>
</dbReference>
<proteinExistence type="predicted"/>
<evidence type="ECO:0000313" key="2">
    <source>
        <dbReference type="Proteomes" id="UP001157974"/>
    </source>
</evidence>
<dbReference type="EMBL" id="JAMWBK010000004">
    <property type="protein sequence ID" value="KAJ8905648.1"/>
    <property type="molecule type" value="Genomic_DNA"/>
</dbReference>
<dbReference type="AlphaFoldDB" id="A0AAV8UX21"/>
<organism evidence="1 2">
    <name type="scientific">Rhodosorus marinus</name>
    <dbReference type="NCBI Taxonomy" id="101924"/>
    <lineage>
        <taxon>Eukaryota</taxon>
        <taxon>Rhodophyta</taxon>
        <taxon>Stylonematophyceae</taxon>
        <taxon>Stylonematales</taxon>
        <taxon>Stylonemataceae</taxon>
        <taxon>Rhodosorus</taxon>
    </lineage>
</organism>
<accession>A0AAV8UX21</accession>
<protein>
    <submittedName>
        <fullName evidence="1">Uncharacterized protein</fullName>
    </submittedName>
</protein>
<evidence type="ECO:0000313" key="1">
    <source>
        <dbReference type="EMBL" id="KAJ8905648.1"/>
    </source>
</evidence>